<evidence type="ECO:0000256" key="8">
    <source>
        <dbReference type="ARBA" id="ARBA00023163"/>
    </source>
</evidence>
<evidence type="ECO:0000256" key="4">
    <source>
        <dbReference type="ARBA" id="ARBA00022473"/>
    </source>
</evidence>
<dbReference type="CDD" id="cd00086">
    <property type="entry name" value="homeodomain"/>
    <property type="match status" value="1"/>
</dbReference>
<dbReference type="PROSITE" id="PS50071">
    <property type="entry name" value="HOMEOBOX_2"/>
    <property type="match status" value="1"/>
</dbReference>
<feature type="compositionally biased region" description="Basic and acidic residues" evidence="12">
    <location>
        <begin position="112"/>
        <end position="125"/>
    </location>
</feature>
<evidence type="ECO:0000256" key="2">
    <source>
        <dbReference type="ARBA" id="ARBA00004123"/>
    </source>
</evidence>
<proteinExistence type="inferred from homology"/>
<dbReference type="GO" id="GO:0060219">
    <property type="term" value="P:camera-type eye photoreceptor cell differentiation"/>
    <property type="evidence" value="ECO:0007669"/>
    <property type="project" value="Ensembl"/>
</dbReference>
<evidence type="ECO:0000256" key="7">
    <source>
        <dbReference type="ARBA" id="ARBA00023155"/>
    </source>
</evidence>
<dbReference type="PANTHER" id="PTHR46271:SF2">
    <property type="entry name" value="RETINA AND ANTERIOR NEURAL FOLD HOMEOBOX PROTEIN 2"/>
    <property type="match status" value="1"/>
</dbReference>
<dbReference type="InterPro" id="IPR017970">
    <property type="entry name" value="Homeobox_CS"/>
</dbReference>
<feature type="region of interest" description="Disordered" evidence="12">
    <location>
        <begin position="55"/>
        <end position="140"/>
    </location>
</feature>
<dbReference type="RefSeq" id="XP_031431005.1">
    <property type="nucleotide sequence ID" value="XM_031575145.2"/>
</dbReference>
<evidence type="ECO:0000256" key="1">
    <source>
        <dbReference type="ARBA" id="ARBA00003750"/>
    </source>
</evidence>
<dbReference type="GO" id="GO:0000978">
    <property type="term" value="F:RNA polymerase II cis-regulatory region sequence-specific DNA binding"/>
    <property type="evidence" value="ECO:0007669"/>
    <property type="project" value="TreeGrafter"/>
</dbReference>
<dbReference type="InterPro" id="IPR009057">
    <property type="entry name" value="Homeodomain-like_sf"/>
</dbReference>
<keyword evidence="6 10" id="KW-0238">DNA-binding</keyword>
<protein>
    <submittedName>
        <fullName evidence="16 17">Retinal homeobox protein Rx1</fullName>
    </submittedName>
</protein>
<dbReference type="CTD" id="30472"/>
<feature type="domain" description="OAR" evidence="14">
    <location>
        <begin position="305"/>
        <end position="318"/>
    </location>
</feature>
<dbReference type="PROSITE" id="PS00027">
    <property type="entry name" value="HOMEOBOX_1"/>
    <property type="match status" value="1"/>
</dbReference>
<dbReference type="Proteomes" id="UP000515152">
    <property type="component" value="Chromosome 10"/>
</dbReference>
<dbReference type="GO" id="GO:0005634">
    <property type="term" value="C:nucleus"/>
    <property type="evidence" value="ECO:0007669"/>
    <property type="project" value="UniProtKB-SubCell"/>
</dbReference>
<dbReference type="InterPro" id="IPR043562">
    <property type="entry name" value="RAX/RAX2"/>
</dbReference>
<dbReference type="KEGG" id="char:105900961"/>
<feature type="domain" description="Homeobox" evidence="13">
    <location>
        <begin position="134"/>
        <end position="194"/>
    </location>
</feature>
<keyword evidence="15" id="KW-1185">Reference proteome</keyword>
<evidence type="ECO:0000313" key="16">
    <source>
        <dbReference type="RefSeq" id="XP_012683795.1"/>
    </source>
</evidence>
<dbReference type="SUPFAM" id="SSF46689">
    <property type="entry name" value="Homeodomain-like"/>
    <property type="match status" value="1"/>
</dbReference>
<dbReference type="GO" id="GO:0010842">
    <property type="term" value="P:retina layer formation"/>
    <property type="evidence" value="ECO:0007669"/>
    <property type="project" value="Ensembl"/>
</dbReference>
<dbReference type="Pfam" id="PF00046">
    <property type="entry name" value="Homeodomain"/>
    <property type="match status" value="1"/>
</dbReference>
<reference evidence="16 17" key="1">
    <citation type="submission" date="2025-04" db="UniProtKB">
        <authorList>
            <consortium name="RefSeq"/>
        </authorList>
    </citation>
    <scope>IDENTIFICATION</scope>
</reference>
<keyword evidence="5" id="KW-0805">Transcription regulation</keyword>
<dbReference type="PANTHER" id="PTHR46271">
    <property type="entry name" value="HOMEOBOX PROTEIN, PUTATIVE-RELATED"/>
    <property type="match status" value="1"/>
</dbReference>
<evidence type="ECO:0000313" key="17">
    <source>
        <dbReference type="RefSeq" id="XP_031431005.1"/>
    </source>
</evidence>
<keyword evidence="9 10" id="KW-0539">Nucleus</keyword>
<gene>
    <name evidence="16 17" type="primary">rx1</name>
</gene>
<dbReference type="SMART" id="SM00389">
    <property type="entry name" value="HOX"/>
    <property type="match status" value="1"/>
</dbReference>
<comment type="function">
    <text evidence="1">Plays a critical role in eye formation by regulating the initial specification of retinal cells and/or their subsequent proliferation.</text>
</comment>
<dbReference type="Pfam" id="PF03826">
    <property type="entry name" value="OAR"/>
    <property type="match status" value="1"/>
</dbReference>
<dbReference type="GeneID" id="105900961"/>
<keyword evidence="7 10" id="KW-0371">Homeobox</keyword>
<sequence>MHLSLDSMNMVDEGCLSPNNFHELVKGGGVAVGTRVHSIDVILGFSKEQDPLLHPNGHAGPHKVGVDGLGDPRKQDQTHSYGHLSTLRDNPEQPSFHDPDMYSNKCDGGMNELHKGVDSEDKSPEPADEEPPKKKHRRNRTTFTTYQLHELERAFEKSHYPDVYSREELAMKVNLPEVRVQVWFQNRRAKWRRQEKMDASSMKLHDSPVLSFNRPPMHTNMGPVTNSLPLDPWLTSPLTSATPVHSIPGFMGPSQGLQQGYTSHGFLNTNQSMGQGMQTMAPPPYQCPAAYSDKYPMEDVDQRSSSIASLRMKAKEHIQSMDKTWQPM</sequence>
<organism evidence="15 16">
    <name type="scientific">Clupea harengus</name>
    <name type="common">Atlantic herring</name>
    <dbReference type="NCBI Taxonomy" id="7950"/>
    <lineage>
        <taxon>Eukaryota</taxon>
        <taxon>Metazoa</taxon>
        <taxon>Chordata</taxon>
        <taxon>Craniata</taxon>
        <taxon>Vertebrata</taxon>
        <taxon>Euteleostomi</taxon>
        <taxon>Actinopterygii</taxon>
        <taxon>Neopterygii</taxon>
        <taxon>Teleostei</taxon>
        <taxon>Clupei</taxon>
        <taxon>Clupeiformes</taxon>
        <taxon>Clupeoidei</taxon>
        <taxon>Clupeidae</taxon>
        <taxon>Clupea</taxon>
    </lineage>
</organism>
<name>A0A6P3VXE7_CLUHA</name>
<dbReference type="AlphaFoldDB" id="A0A6P3VXE7"/>
<dbReference type="Gene3D" id="1.10.10.60">
    <property type="entry name" value="Homeodomain-like"/>
    <property type="match status" value="1"/>
</dbReference>
<evidence type="ECO:0000259" key="13">
    <source>
        <dbReference type="PROSITE" id="PS50071"/>
    </source>
</evidence>
<dbReference type="InterPro" id="IPR003654">
    <property type="entry name" value="OAR_dom"/>
</dbReference>
<evidence type="ECO:0000259" key="14">
    <source>
        <dbReference type="PROSITE" id="PS50803"/>
    </source>
</evidence>
<dbReference type="GO" id="GO:0045944">
    <property type="term" value="P:positive regulation of transcription by RNA polymerase II"/>
    <property type="evidence" value="ECO:0007669"/>
    <property type="project" value="InterPro"/>
</dbReference>
<comment type="similarity">
    <text evidence="3">Belongs to the paired homeobox family. Bicoid subfamily.</text>
</comment>
<evidence type="ECO:0000256" key="9">
    <source>
        <dbReference type="ARBA" id="ARBA00023242"/>
    </source>
</evidence>
<feature type="compositionally biased region" description="Basic and acidic residues" evidence="12">
    <location>
        <begin position="89"/>
        <end position="100"/>
    </location>
</feature>
<keyword evidence="4" id="KW-0217">Developmental protein</keyword>
<accession>A0A6P3VXE7</accession>
<evidence type="ECO:0000313" key="15">
    <source>
        <dbReference type="Proteomes" id="UP000515152"/>
    </source>
</evidence>
<evidence type="ECO:0000256" key="12">
    <source>
        <dbReference type="SAM" id="MobiDB-lite"/>
    </source>
</evidence>
<dbReference type="FunFam" id="1.10.10.60:FF:000071">
    <property type="entry name" value="Retinal homeobox gene 2"/>
    <property type="match status" value="1"/>
</dbReference>
<evidence type="ECO:0000256" key="5">
    <source>
        <dbReference type="ARBA" id="ARBA00023015"/>
    </source>
</evidence>
<evidence type="ECO:0000256" key="3">
    <source>
        <dbReference type="ARBA" id="ARBA00006503"/>
    </source>
</evidence>
<dbReference type="RefSeq" id="XP_012683795.1">
    <property type="nucleotide sequence ID" value="XM_012828341.3"/>
</dbReference>
<evidence type="ECO:0000256" key="10">
    <source>
        <dbReference type="PROSITE-ProRule" id="PRU00108"/>
    </source>
</evidence>
<dbReference type="PROSITE" id="PS50803">
    <property type="entry name" value="OAR"/>
    <property type="match status" value="1"/>
</dbReference>
<comment type="subcellular location">
    <subcellularLocation>
        <location evidence="2 10 11">Nucleus</location>
    </subcellularLocation>
</comment>
<dbReference type="OrthoDB" id="6159439at2759"/>
<evidence type="ECO:0000256" key="11">
    <source>
        <dbReference type="RuleBase" id="RU000682"/>
    </source>
</evidence>
<evidence type="ECO:0000256" key="6">
    <source>
        <dbReference type="ARBA" id="ARBA00023125"/>
    </source>
</evidence>
<keyword evidence="8" id="KW-0804">Transcription</keyword>
<dbReference type="InterPro" id="IPR001356">
    <property type="entry name" value="HD"/>
</dbReference>
<dbReference type="GO" id="GO:0000981">
    <property type="term" value="F:DNA-binding transcription factor activity, RNA polymerase II-specific"/>
    <property type="evidence" value="ECO:0007669"/>
    <property type="project" value="InterPro"/>
</dbReference>
<dbReference type="GeneTree" id="ENSGT00940000163917"/>
<feature type="DNA-binding region" description="Homeobox" evidence="10">
    <location>
        <begin position="136"/>
        <end position="195"/>
    </location>
</feature>